<dbReference type="InterPro" id="IPR008258">
    <property type="entry name" value="Transglycosylase_SLT_dom_1"/>
</dbReference>
<keyword evidence="2" id="KW-0732">Signal</keyword>
<evidence type="ECO:0000259" key="3">
    <source>
        <dbReference type="Pfam" id="PF01464"/>
    </source>
</evidence>
<dbReference type="EMBL" id="CP001359">
    <property type="protein sequence ID" value="ACL67031.1"/>
    <property type="molecule type" value="Genomic_DNA"/>
</dbReference>
<evidence type="ECO:0000256" key="2">
    <source>
        <dbReference type="SAM" id="SignalP"/>
    </source>
</evidence>
<reference evidence="5" key="1">
    <citation type="submission" date="2009-01" db="EMBL/GenBank/DDBJ databases">
        <title>Complete sequence of Anaeromyxobacter dehalogenans 2CP-1.</title>
        <authorList>
            <consortium name="US DOE Joint Genome Institute"/>
            <person name="Lucas S."/>
            <person name="Copeland A."/>
            <person name="Lapidus A."/>
            <person name="Glavina del Rio T."/>
            <person name="Dalin E."/>
            <person name="Tice H."/>
            <person name="Bruce D."/>
            <person name="Goodwin L."/>
            <person name="Pitluck S."/>
            <person name="Saunders E."/>
            <person name="Brettin T."/>
            <person name="Detter J.C."/>
            <person name="Han C."/>
            <person name="Larimer F."/>
            <person name="Land M."/>
            <person name="Hauser L."/>
            <person name="Kyrpides N."/>
            <person name="Ovchinnikova G."/>
            <person name="Beliaev A.S."/>
            <person name="Richardson P."/>
        </authorList>
    </citation>
    <scope>NUCLEOTIDE SEQUENCE</scope>
    <source>
        <strain evidence="5">2CP-1</strain>
    </source>
</reference>
<sequence length="209" mass="22780">MSVRPYLARFALLGAVLAAPAARASDLYSYVDSDGVAHFSNAPSDPRFRRIARLKDGGGVYRGGKAQARARPLPRSEAQARYREHIRAAATKYNLPEALLLAVMAVESNFDHRAVSEKGAMGLMQLMPGTARDMYVGDAYEPAENIEGGARYLRILANQYAGDMVKTLAAYNAGPEAVRRAGDGVPNIPETREYVRKVVALYEAYKAGR</sequence>
<dbReference type="RefSeq" id="WP_015934801.1">
    <property type="nucleotide sequence ID" value="NC_011891.1"/>
</dbReference>
<feature type="signal peptide" evidence="2">
    <location>
        <begin position="1"/>
        <end position="24"/>
    </location>
</feature>
<dbReference type="PANTHER" id="PTHR37423:SF2">
    <property type="entry name" value="MEMBRANE-BOUND LYTIC MUREIN TRANSGLYCOSYLASE C"/>
    <property type="match status" value="1"/>
</dbReference>
<dbReference type="HOGENOM" id="CLU_065765_1_0_7"/>
<feature type="domain" description="DUF4124" evidence="4">
    <location>
        <begin position="15"/>
        <end position="54"/>
    </location>
</feature>
<dbReference type="Proteomes" id="UP000007089">
    <property type="component" value="Chromosome"/>
</dbReference>
<dbReference type="PANTHER" id="PTHR37423">
    <property type="entry name" value="SOLUBLE LYTIC MUREIN TRANSGLYCOSYLASE-RELATED"/>
    <property type="match status" value="1"/>
</dbReference>
<dbReference type="Gene3D" id="1.10.530.10">
    <property type="match status" value="1"/>
</dbReference>
<dbReference type="AlphaFoldDB" id="B8J6Q9"/>
<comment type="similarity">
    <text evidence="1">Belongs to the transglycosylase Slt family.</text>
</comment>
<dbReference type="Pfam" id="PF01464">
    <property type="entry name" value="SLT"/>
    <property type="match status" value="1"/>
</dbReference>
<dbReference type="Pfam" id="PF13511">
    <property type="entry name" value="DUF4124"/>
    <property type="match status" value="1"/>
</dbReference>
<evidence type="ECO:0000259" key="4">
    <source>
        <dbReference type="Pfam" id="PF13511"/>
    </source>
</evidence>
<dbReference type="SUPFAM" id="SSF53955">
    <property type="entry name" value="Lysozyme-like"/>
    <property type="match status" value="1"/>
</dbReference>
<dbReference type="CDD" id="cd16896">
    <property type="entry name" value="LT_Slt70-like"/>
    <property type="match status" value="1"/>
</dbReference>
<feature type="chain" id="PRO_5002875158" evidence="2">
    <location>
        <begin position="25"/>
        <end position="209"/>
    </location>
</feature>
<protein>
    <submittedName>
        <fullName evidence="5">Lytic transglycosylase catalytic</fullName>
    </submittedName>
</protein>
<evidence type="ECO:0000256" key="1">
    <source>
        <dbReference type="ARBA" id="ARBA00007734"/>
    </source>
</evidence>
<evidence type="ECO:0000313" key="6">
    <source>
        <dbReference type="Proteomes" id="UP000007089"/>
    </source>
</evidence>
<proteinExistence type="inferred from homology"/>
<dbReference type="InterPro" id="IPR025392">
    <property type="entry name" value="DUF4124"/>
</dbReference>
<evidence type="ECO:0000313" key="5">
    <source>
        <dbReference type="EMBL" id="ACL67031.1"/>
    </source>
</evidence>
<name>B8J6Q9_ANAD2</name>
<feature type="domain" description="Transglycosylase SLT" evidence="3">
    <location>
        <begin position="86"/>
        <end position="183"/>
    </location>
</feature>
<dbReference type="CAZy" id="GH23">
    <property type="family name" value="Glycoside Hydrolase Family 23"/>
</dbReference>
<dbReference type="KEGG" id="acp:A2cp1_3705"/>
<dbReference type="InterPro" id="IPR023346">
    <property type="entry name" value="Lysozyme-like_dom_sf"/>
</dbReference>
<organism evidence="5 6">
    <name type="scientific">Anaeromyxobacter dehalogenans (strain ATCC BAA-258 / DSM 21875 / 2CP-1)</name>
    <dbReference type="NCBI Taxonomy" id="455488"/>
    <lineage>
        <taxon>Bacteria</taxon>
        <taxon>Pseudomonadati</taxon>
        <taxon>Myxococcota</taxon>
        <taxon>Myxococcia</taxon>
        <taxon>Myxococcales</taxon>
        <taxon>Cystobacterineae</taxon>
        <taxon>Anaeromyxobacteraceae</taxon>
        <taxon>Anaeromyxobacter</taxon>
    </lineage>
</organism>
<keyword evidence="6" id="KW-1185">Reference proteome</keyword>
<gene>
    <name evidence="5" type="ordered locus">A2cp1_3705</name>
</gene>
<accession>B8J6Q9</accession>